<keyword evidence="5" id="KW-1185">Reference proteome</keyword>
<dbReference type="PANTHER" id="PTHR31001">
    <property type="entry name" value="UNCHARACTERIZED TRANSCRIPTIONAL REGULATORY PROTEIN"/>
    <property type="match status" value="1"/>
</dbReference>
<reference evidence="4 5" key="1">
    <citation type="journal article" date="2016" name="Proc. Natl. Acad. Sci. U.S.A.">
        <title>Comparative genomics of biotechnologically important yeasts.</title>
        <authorList>
            <person name="Riley R."/>
            <person name="Haridas S."/>
            <person name="Wolfe K.H."/>
            <person name="Lopes M.R."/>
            <person name="Hittinger C.T."/>
            <person name="Goeker M."/>
            <person name="Salamov A.A."/>
            <person name="Wisecaver J.H."/>
            <person name="Long T.M."/>
            <person name="Calvey C.H."/>
            <person name="Aerts A.L."/>
            <person name="Barry K.W."/>
            <person name="Choi C."/>
            <person name="Clum A."/>
            <person name="Coughlan A.Y."/>
            <person name="Deshpande S."/>
            <person name="Douglass A.P."/>
            <person name="Hanson S.J."/>
            <person name="Klenk H.-P."/>
            <person name="LaButti K.M."/>
            <person name="Lapidus A."/>
            <person name="Lindquist E.A."/>
            <person name="Lipzen A.M."/>
            <person name="Meier-Kolthoff J.P."/>
            <person name="Ohm R.A."/>
            <person name="Otillar R.P."/>
            <person name="Pangilinan J.L."/>
            <person name="Peng Y."/>
            <person name="Rokas A."/>
            <person name="Rosa C.A."/>
            <person name="Scheuner C."/>
            <person name="Sibirny A.A."/>
            <person name="Slot J.C."/>
            <person name="Stielow J.B."/>
            <person name="Sun H."/>
            <person name="Kurtzman C.P."/>
            <person name="Blackwell M."/>
            <person name="Grigoriev I.V."/>
            <person name="Jeffries T.W."/>
        </authorList>
    </citation>
    <scope>NUCLEOTIDE SEQUENCE [LARGE SCALE GENOMIC DNA]</scope>
    <source>
        <strain evidence="5">ATCC 18201 / CBS 1600 / BCRC 20928 / JCM 3617 / NBRC 0987 / NRRL Y-1542</strain>
    </source>
</reference>
<feature type="region of interest" description="Disordered" evidence="3">
    <location>
        <begin position="522"/>
        <end position="541"/>
    </location>
</feature>
<proteinExistence type="predicted"/>
<dbReference type="GeneID" id="30991750"/>
<evidence type="ECO:0000313" key="4">
    <source>
        <dbReference type="EMBL" id="ODV72257.1"/>
    </source>
</evidence>
<evidence type="ECO:0000256" key="2">
    <source>
        <dbReference type="ARBA" id="ARBA00023242"/>
    </source>
</evidence>
<dbReference type="AlphaFoldDB" id="A0A1E4RYA6"/>
<dbReference type="CDD" id="cd12148">
    <property type="entry name" value="fungal_TF_MHR"/>
    <property type="match status" value="1"/>
</dbReference>
<organism evidence="4 5">
    <name type="scientific">Cyberlindnera jadinii (strain ATCC 18201 / CBS 1600 / BCRC 20928 / JCM 3617 / NBRC 0987 / NRRL Y-1542)</name>
    <name type="common">Torula yeast</name>
    <name type="synonym">Candida utilis</name>
    <dbReference type="NCBI Taxonomy" id="983966"/>
    <lineage>
        <taxon>Eukaryota</taxon>
        <taxon>Fungi</taxon>
        <taxon>Dikarya</taxon>
        <taxon>Ascomycota</taxon>
        <taxon>Saccharomycotina</taxon>
        <taxon>Saccharomycetes</taxon>
        <taxon>Phaffomycetales</taxon>
        <taxon>Phaffomycetaceae</taxon>
        <taxon>Cyberlindnera</taxon>
    </lineage>
</organism>
<dbReference type="Proteomes" id="UP000094389">
    <property type="component" value="Unassembled WGS sequence"/>
</dbReference>
<evidence type="ECO:0000256" key="1">
    <source>
        <dbReference type="ARBA" id="ARBA00004123"/>
    </source>
</evidence>
<dbReference type="EMBL" id="KV453935">
    <property type="protein sequence ID" value="ODV72257.1"/>
    <property type="molecule type" value="Genomic_DNA"/>
</dbReference>
<dbReference type="InterPro" id="IPR050613">
    <property type="entry name" value="Sec_Metabolite_Reg"/>
</dbReference>
<keyword evidence="2" id="KW-0539">Nucleus</keyword>
<dbReference type="STRING" id="983966.A0A1E4RYA6"/>
<dbReference type="OMA" id="WSHIVND"/>
<dbReference type="RefSeq" id="XP_020069296.1">
    <property type="nucleotide sequence ID" value="XM_020217354.1"/>
</dbReference>
<dbReference type="GO" id="GO:0005634">
    <property type="term" value="C:nucleus"/>
    <property type="evidence" value="ECO:0007669"/>
    <property type="project" value="UniProtKB-SubCell"/>
</dbReference>
<protein>
    <recommendedName>
        <fullName evidence="6">Transcription factor domain-containing protein</fullName>
    </recommendedName>
</protein>
<name>A0A1E4RYA6_CYBJN</name>
<evidence type="ECO:0000313" key="5">
    <source>
        <dbReference type="Proteomes" id="UP000094389"/>
    </source>
</evidence>
<sequence>MDFNRPEGGGKSAPPSVRMMESWQQALFERDRAIEELSRTSQFLKSQNDALTNLLTNRTSGLGLPTVMDLGYRLEQDKLFSLKRFTIDCLPVRGVCSVLKRQYFMTMASLDNVIDPITFDREYETMWSNIIGHRMAPLDLNFMALVLIVIAIALRTSPEDMILSSEVLLRQWRTPESVHSSCTQWFSTSRQVLSFYHVDDMVRHQVLSLQTLFCHLTCDYLSMDQLISQRAFESMSIGLDDPRVSKFGGQGRLLWWELCFIDTERSLLTGKDPRIRSYRSQIPIHTFDKGSYAVKLETDFPVYYSEQCKIINRVFEIDPMEQSSKKLKLLLDIDQKLVDHYNNVNSKQSIQKNKASRFHKNIFHLKVNIHRYRLFESFLEHRIPVCMEICYIVCRDMFNAYKELKQRFIASQDPMFIPQLPHLIHGAIILNACLLYHPELKDKERELLIEDSNMVRNDIGSISCFVPLQCVTEGKEILEKMSSSATGCSSAVEPVMTERRASSSSKTGLSSLIHHIPDRALDSSVETSEDTKPKFAQPIDVHPQEDRRRLFGRFFAGYV</sequence>
<dbReference type="OrthoDB" id="4934715at2759"/>
<accession>A0A1E4RYA6</accession>
<gene>
    <name evidence="4" type="ORF">CYBJADRAFT_18969</name>
</gene>
<evidence type="ECO:0000256" key="3">
    <source>
        <dbReference type="SAM" id="MobiDB-lite"/>
    </source>
</evidence>
<comment type="subcellular location">
    <subcellularLocation>
        <location evidence="1">Nucleus</location>
    </subcellularLocation>
</comment>
<evidence type="ECO:0008006" key="6">
    <source>
        <dbReference type="Google" id="ProtNLM"/>
    </source>
</evidence>